<protein>
    <recommendedName>
        <fullName evidence="5">Glycosyltransferase</fullName>
    </recommendedName>
</protein>
<evidence type="ECO:0000256" key="1">
    <source>
        <dbReference type="ARBA" id="ARBA00022676"/>
    </source>
</evidence>
<evidence type="ECO:0008006" key="5">
    <source>
        <dbReference type="Google" id="ProtNLM"/>
    </source>
</evidence>
<evidence type="ECO:0000313" key="4">
    <source>
        <dbReference type="Proteomes" id="UP001145145"/>
    </source>
</evidence>
<organism evidence="3 4">
    <name type="scientific">Sellimonas catena</name>
    <dbReference type="NCBI Taxonomy" id="2994035"/>
    <lineage>
        <taxon>Bacteria</taxon>
        <taxon>Bacillati</taxon>
        <taxon>Bacillota</taxon>
        <taxon>Clostridia</taxon>
        <taxon>Lachnospirales</taxon>
        <taxon>Lachnospiraceae</taxon>
        <taxon>Sellimonas</taxon>
    </lineage>
</organism>
<name>A0A9W6C6P4_9FIRM</name>
<keyword evidence="2" id="KW-0808">Transferase</keyword>
<sequence>MLKFGWGSAIIARLGMIGDSMCEKFEVLGVQLDGYTAKEAMQEAIRYMETEPISTIEILAGSSVIELTETGDLREKIAQMDLLVVGDRTLLELSGVEDRTLLREAETNLFVKMFLRYLKKDRRKVFLLAPGDDKQEILREYLERYYSGIEISGAEIVEDRPGVSDMIVNKINGAEIDCIISVLPSPLQEDFIGENKSVLDARIWVGLGEVIKNIQQKNNKKSRLQDFFVKFKLKSEIKRKEKEQQGQSGSKQ</sequence>
<evidence type="ECO:0000256" key="2">
    <source>
        <dbReference type="ARBA" id="ARBA00022679"/>
    </source>
</evidence>
<dbReference type="Proteomes" id="UP001145145">
    <property type="component" value="Unassembled WGS sequence"/>
</dbReference>
<dbReference type="PANTHER" id="PTHR34136:SF1">
    <property type="entry name" value="UDP-N-ACETYL-D-MANNOSAMINURONIC ACID TRANSFERASE"/>
    <property type="match status" value="1"/>
</dbReference>
<evidence type="ECO:0000313" key="3">
    <source>
        <dbReference type="EMBL" id="GLG05194.1"/>
    </source>
</evidence>
<gene>
    <name evidence="3" type="ORF">Selli1_23680</name>
</gene>
<dbReference type="AlphaFoldDB" id="A0A9W6C6P4"/>
<proteinExistence type="predicted"/>
<dbReference type="PANTHER" id="PTHR34136">
    <property type="match status" value="1"/>
</dbReference>
<dbReference type="InterPro" id="IPR004629">
    <property type="entry name" value="WecG_TagA_CpsF"/>
</dbReference>
<keyword evidence="1" id="KW-0328">Glycosyltransferase</keyword>
<reference evidence="3 4" key="1">
    <citation type="journal article" date="2023" name="Int. J. Syst. Evol. Microbiol.">
        <title>Sellimonas catena sp. nov., isolated from human faeces.</title>
        <authorList>
            <person name="Hisatomi A."/>
            <person name="Ohkuma M."/>
            <person name="Sakamoto M."/>
        </authorList>
    </citation>
    <scope>NUCLEOTIDE SEQUENCE [LARGE SCALE GENOMIC DNA]</scope>
    <source>
        <strain evidence="3 4">12EGH17</strain>
    </source>
</reference>
<dbReference type="Pfam" id="PF03808">
    <property type="entry name" value="Glyco_tran_WecG"/>
    <property type="match status" value="1"/>
</dbReference>
<comment type="caution">
    <text evidence="3">The sequence shown here is derived from an EMBL/GenBank/DDBJ whole genome shotgun (WGS) entry which is preliminary data.</text>
</comment>
<dbReference type="EMBL" id="BSBO01000025">
    <property type="protein sequence ID" value="GLG05194.1"/>
    <property type="molecule type" value="Genomic_DNA"/>
</dbReference>
<keyword evidence="4" id="KW-1185">Reference proteome</keyword>
<dbReference type="GO" id="GO:0016758">
    <property type="term" value="F:hexosyltransferase activity"/>
    <property type="evidence" value="ECO:0007669"/>
    <property type="project" value="TreeGrafter"/>
</dbReference>
<accession>A0A9W6C6P4</accession>